<evidence type="ECO:0000256" key="4">
    <source>
        <dbReference type="ARBA" id="ARBA00023125"/>
    </source>
</evidence>
<dbReference type="Proteomes" id="UP001205601">
    <property type="component" value="Unassembled WGS sequence"/>
</dbReference>
<keyword evidence="3" id="KW-0805">Transcription regulation</keyword>
<accession>A0ABT2NIB4</accession>
<evidence type="ECO:0000313" key="8">
    <source>
        <dbReference type="Proteomes" id="UP001205601"/>
    </source>
</evidence>
<dbReference type="InterPro" id="IPR015421">
    <property type="entry name" value="PyrdxlP-dep_Trfase_major"/>
</dbReference>
<keyword evidence="5" id="KW-0804">Transcription</keyword>
<evidence type="ECO:0000256" key="3">
    <source>
        <dbReference type="ARBA" id="ARBA00023015"/>
    </source>
</evidence>
<evidence type="ECO:0000313" key="7">
    <source>
        <dbReference type="EMBL" id="MCT8328660.1"/>
    </source>
</evidence>
<evidence type="ECO:0000256" key="1">
    <source>
        <dbReference type="ARBA" id="ARBA00005384"/>
    </source>
</evidence>
<evidence type="ECO:0000259" key="6">
    <source>
        <dbReference type="PROSITE" id="PS50949"/>
    </source>
</evidence>
<name>A0ABT2NIB4_9RHOB</name>
<dbReference type="InterPro" id="IPR000524">
    <property type="entry name" value="Tscrpt_reg_HTH_GntR"/>
</dbReference>
<gene>
    <name evidence="7" type="ORF">N5I32_03925</name>
</gene>
<evidence type="ECO:0000256" key="5">
    <source>
        <dbReference type="ARBA" id="ARBA00023163"/>
    </source>
</evidence>
<organism evidence="7 8">
    <name type="scientific">Albidovulum sediminis</name>
    <dbReference type="NCBI Taxonomy" id="3066345"/>
    <lineage>
        <taxon>Bacteria</taxon>
        <taxon>Pseudomonadati</taxon>
        <taxon>Pseudomonadota</taxon>
        <taxon>Alphaproteobacteria</taxon>
        <taxon>Rhodobacterales</taxon>
        <taxon>Paracoccaceae</taxon>
        <taxon>Albidovulum</taxon>
    </lineage>
</organism>
<comment type="similarity">
    <text evidence="1">In the C-terminal section; belongs to the class-I pyridoxal-phosphate-dependent aminotransferase family.</text>
</comment>
<dbReference type="CDD" id="cd07377">
    <property type="entry name" value="WHTH_GntR"/>
    <property type="match status" value="1"/>
</dbReference>
<dbReference type="SUPFAM" id="SSF46785">
    <property type="entry name" value="Winged helix' DNA-binding domain"/>
    <property type="match status" value="1"/>
</dbReference>
<dbReference type="GO" id="GO:0008483">
    <property type="term" value="F:transaminase activity"/>
    <property type="evidence" value="ECO:0007669"/>
    <property type="project" value="UniProtKB-KW"/>
</dbReference>
<sequence>MTINWQPDLEQFAGPKYLALSHALRAAVRSGDLPEGGRLPPVRELAWQLGITPGTVARAYQIATQDGLLEAVVGRGTFVAARNPRLGPTQPLFTDAPPVPERAEGPVDLRAPQLPEAGHSQAFARILTDIARDGCDWRGYPTNRRDLPLRRAFADWLGDRALGSFDADDIVLTHGGQNAVGLVMQCCLRGERPAVLCEELAFPGFRRAARLNRAEAVAVPLDAEGIVPEALDAACRRTGARLLCVTPEAQNPTAGRMSMARRRRIAEIAALHDLHIIEDDCYSVAEPSAPAIRALAPDRTWYVTSLSKAVAPGLRVGAIVCPTGYGESGRIAAQHSFFGLALPIAQITLRLFTSGEAARLRDAGQVVFARRLELLLNSLGRHELRWQKGLSFVWLPLPRGWRGSTFAREAEAAGVLIRSADEYALVDGHAPNAVRIALDGEVEEARFVTAIATLARLLDNPPAGIPV</sequence>
<dbReference type="Gene3D" id="1.10.10.10">
    <property type="entry name" value="Winged helix-like DNA-binding domain superfamily/Winged helix DNA-binding domain"/>
    <property type="match status" value="1"/>
</dbReference>
<keyword evidence="7" id="KW-0808">Transferase</keyword>
<dbReference type="PANTHER" id="PTHR46577">
    <property type="entry name" value="HTH-TYPE TRANSCRIPTIONAL REGULATORY PROTEIN GABR"/>
    <property type="match status" value="1"/>
</dbReference>
<dbReference type="Pfam" id="PF00392">
    <property type="entry name" value="GntR"/>
    <property type="match status" value="1"/>
</dbReference>
<proteinExistence type="inferred from homology"/>
<dbReference type="SUPFAM" id="SSF53383">
    <property type="entry name" value="PLP-dependent transferases"/>
    <property type="match status" value="1"/>
</dbReference>
<keyword evidence="2" id="KW-0663">Pyridoxal phosphate</keyword>
<feature type="domain" description="HTH gntR-type" evidence="6">
    <location>
        <begin position="14"/>
        <end position="82"/>
    </location>
</feature>
<evidence type="ECO:0000256" key="2">
    <source>
        <dbReference type="ARBA" id="ARBA00022898"/>
    </source>
</evidence>
<keyword evidence="8" id="KW-1185">Reference proteome</keyword>
<keyword evidence="7" id="KW-0032">Aminotransferase</keyword>
<dbReference type="Gene3D" id="3.40.640.10">
    <property type="entry name" value="Type I PLP-dependent aspartate aminotransferase-like (Major domain)"/>
    <property type="match status" value="1"/>
</dbReference>
<dbReference type="InterPro" id="IPR015424">
    <property type="entry name" value="PyrdxlP-dep_Trfase"/>
</dbReference>
<dbReference type="EMBL" id="JAOCQF010000001">
    <property type="protein sequence ID" value="MCT8328660.1"/>
    <property type="molecule type" value="Genomic_DNA"/>
</dbReference>
<dbReference type="InterPro" id="IPR036388">
    <property type="entry name" value="WH-like_DNA-bd_sf"/>
</dbReference>
<dbReference type="CDD" id="cd00609">
    <property type="entry name" value="AAT_like"/>
    <property type="match status" value="1"/>
</dbReference>
<dbReference type="InterPro" id="IPR036390">
    <property type="entry name" value="WH_DNA-bd_sf"/>
</dbReference>
<reference evidence="8" key="1">
    <citation type="submission" date="2023-07" db="EMBL/GenBank/DDBJ databases">
        <title>Defluviimonas sediminis sp. nov., isolated from mangrove sediment.</title>
        <authorList>
            <person name="Liu L."/>
            <person name="Li J."/>
            <person name="Huang Y."/>
            <person name="Pan J."/>
            <person name="Li M."/>
        </authorList>
    </citation>
    <scope>NUCLEOTIDE SEQUENCE [LARGE SCALE GENOMIC DNA]</scope>
    <source>
        <strain evidence="8">FT324</strain>
    </source>
</reference>
<protein>
    <submittedName>
        <fullName evidence="7">PLP-dependent aminotransferase family protein</fullName>
    </submittedName>
</protein>
<comment type="caution">
    <text evidence="7">The sequence shown here is derived from an EMBL/GenBank/DDBJ whole genome shotgun (WGS) entry which is preliminary data.</text>
</comment>
<dbReference type="Pfam" id="PF00155">
    <property type="entry name" value="Aminotran_1_2"/>
    <property type="match status" value="1"/>
</dbReference>
<dbReference type="PROSITE" id="PS50949">
    <property type="entry name" value="HTH_GNTR"/>
    <property type="match status" value="1"/>
</dbReference>
<keyword evidence="4" id="KW-0238">DNA-binding</keyword>
<dbReference type="RefSeq" id="WP_261494085.1">
    <property type="nucleotide sequence ID" value="NZ_JAOCQF010000001.1"/>
</dbReference>
<dbReference type="InterPro" id="IPR004839">
    <property type="entry name" value="Aminotransferase_I/II_large"/>
</dbReference>
<dbReference type="InterPro" id="IPR051446">
    <property type="entry name" value="HTH_trans_reg/aminotransferase"/>
</dbReference>
<dbReference type="PANTHER" id="PTHR46577:SF1">
    <property type="entry name" value="HTH-TYPE TRANSCRIPTIONAL REGULATORY PROTEIN GABR"/>
    <property type="match status" value="1"/>
</dbReference>
<dbReference type="SMART" id="SM00345">
    <property type="entry name" value="HTH_GNTR"/>
    <property type="match status" value="1"/>
</dbReference>